<keyword evidence="9" id="KW-0175">Coiled coil</keyword>
<dbReference type="Pfam" id="PF12661">
    <property type="entry name" value="hEGF"/>
    <property type="match status" value="2"/>
</dbReference>
<dbReference type="InterPro" id="IPR013032">
    <property type="entry name" value="EGF-like_CS"/>
</dbReference>
<dbReference type="InterPro" id="IPR000152">
    <property type="entry name" value="EGF-type_Asp/Asn_hydroxyl_site"/>
</dbReference>
<dbReference type="InterPro" id="IPR001881">
    <property type="entry name" value="EGF-like_Ca-bd_dom"/>
</dbReference>
<dbReference type="FunFam" id="2.10.25.10:FF:000005">
    <property type="entry name" value="Fibrillin 2"/>
    <property type="match status" value="1"/>
</dbReference>
<feature type="domain" description="EGF-like" evidence="10">
    <location>
        <begin position="6"/>
        <end position="40"/>
    </location>
</feature>
<comment type="subcellular location">
    <subcellularLocation>
        <location evidence="1">Secreted</location>
    </subcellularLocation>
</comment>
<feature type="domain" description="EGF-like" evidence="10">
    <location>
        <begin position="164"/>
        <end position="203"/>
    </location>
</feature>
<dbReference type="SUPFAM" id="SSF57184">
    <property type="entry name" value="Growth factor receptor domain"/>
    <property type="match status" value="2"/>
</dbReference>
<keyword evidence="7" id="KW-0325">Glycoprotein</keyword>
<dbReference type="PROSITE" id="PS50026">
    <property type="entry name" value="EGF_3"/>
    <property type="match status" value="3"/>
</dbReference>
<dbReference type="InterPro" id="IPR018097">
    <property type="entry name" value="EGF_Ca-bd_CS"/>
</dbReference>
<evidence type="ECO:0000256" key="4">
    <source>
        <dbReference type="ARBA" id="ARBA00022729"/>
    </source>
</evidence>
<organism evidence="11 12">
    <name type="scientific">Mytilus edulis</name>
    <name type="common">Blue mussel</name>
    <dbReference type="NCBI Taxonomy" id="6550"/>
    <lineage>
        <taxon>Eukaryota</taxon>
        <taxon>Metazoa</taxon>
        <taxon>Spiralia</taxon>
        <taxon>Lophotrochozoa</taxon>
        <taxon>Mollusca</taxon>
        <taxon>Bivalvia</taxon>
        <taxon>Autobranchia</taxon>
        <taxon>Pteriomorphia</taxon>
        <taxon>Mytilida</taxon>
        <taxon>Mytiloidea</taxon>
        <taxon>Mytilidae</taxon>
        <taxon>Mytilinae</taxon>
        <taxon>Mytilus</taxon>
    </lineage>
</organism>
<keyword evidence="2" id="KW-0964">Secreted</keyword>
<dbReference type="Proteomes" id="UP000683360">
    <property type="component" value="Unassembled WGS sequence"/>
</dbReference>
<dbReference type="CDD" id="cd00054">
    <property type="entry name" value="EGF_CA"/>
    <property type="match status" value="6"/>
</dbReference>
<keyword evidence="4" id="KW-0732">Signal</keyword>
<evidence type="ECO:0000313" key="12">
    <source>
        <dbReference type="Proteomes" id="UP000683360"/>
    </source>
</evidence>
<feature type="disulfide bond" evidence="8">
    <location>
        <begin position="30"/>
        <end position="39"/>
    </location>
</feature>
<evidence type="ECO:0000259" key="10">
    <source>
        <dbReference type="PROSITE" id="PS50026"/>
    </source>
</evidence>
<keyword evidence="3 8" id="KW-0245">EGF-like domain</keyword>
<dbReference type="SMART" id="SM00181">
    <property type="entry name" value="EGF"/>
    <property type="match status" value="7"/>
</dbReference>
<dbReference type="GO" id="GO:0005576">
    <property type="term" value="C:extracellular region"/>
    <property type="evidence" value="ECO:0007669"/>
    <property type="project" value="UniProtKB-SubCell"/>
</dbReference>
<evidence type="ECO:0000256" key="6">
    <source>
        <dbReference type="ARBA" id="ARBA00023157"/>
    </source>
</evidence>
<dbReference type="InterPro" id="IPR000742">
    <property type="entry name" value="EGF"/>
</dbReference>
<evidence type="ECO:0000256" key="9">
    <source>
        <dbReference type="SAM" id="Coils"/>
    </source>
</evidence>
<evidence type="ECO:0000256" key="8">
    <source>
        <dbReference type="PROSITE-ProRule" id="PRU00076"/>
    </source>
</evidence>
<comment type="caution">
    <text evidence="8">Lacks conserved residue(s) required for the propagation of feature annotation.</text>
</comment>
<evidence type="ECO:0000256" key="5">
    <source>
        <dbReference type="ARBA" id="ARBA00022737"/>
    </source>
</evidence>
<evidence type="ECO:0000256" key="3">
    <source>
        <dbReference type="ARBA" id="ARBA00022536"/>
    </source>
</evidence>
<dbReference type="PROSITE" id="PS00022">
    <property type="entry name" value="EGF_1"/>
    <property type="match status" value="1"/>
</dbReference>
<dbReference type="OrthoDB" id="6144292at2759"/>
<dbReference type="FunFam" id="2.10.25.10:FF:000240">
    <property type="entry name" value="Vitamin K-dependent protein S"/>
    <property type="match status" value="2"/>
</dbReference>
<feature type="coiled-coil region" evidence="9">
    <location>
        <begin position="977"/>
        <end position="1011"/>
    </location>
</feature>
<dbReference type="SMART" id="SM00179">
    <property type="entry name" value="EGF_CA"/>
    <property type="match status" value="6"/>
</dbReference>
<gene>
    <name evidence="11" type="ORF">MEDL_24179</name>
</gene>
<sequence length="1343" mass="149949">MFAIVIKATCNGSTTCQNGGTCTTPNNCTCMAGFASPDCKDIDECTLQNGGCEQNCANSHGSFECSCDRGYLLQNDNKTCIDINECLNKNGDCEQICRNTNGSFHCRCRDGFVLLNDGKTCTDKNECIFSNGGCSQICVNDYESHHCECSPGFKLQDDGKSCSDIDECQSNSRCAHECKNIIGSYTCSCRSGFQLGSDGFSCHDKDNCIDVHCLNGGSCIDNTGSYSCKCAAGFEGNHCAKDINECVFVNGGCEDICVNTIGSYHCNCGGDAILAENGFACKGNETNDENRGQTVFEIHKIARRLLPKGCAILEIATCEDSGSARNLILSSTYAWYQLLSNSSIFYTFGVVFLESGDLALPVSVSGVEVISLDSNFELKYGSLKYGENHGKKLANNRTNNCFYFEITPKDIHQLVGAFLPTVFESITELLPNWLQFTNNGTVGFSVTDLKTDLFYGRDIDSKTECKGAPVLKNNKYSLFRFGTNVAMTIFENKITIPESISGQKFCLILDICQDNGGTAFLIVPPESEDLVFKFANVWLQSYVDYKLEIDIFSLDFTCTAQILLSTPSLQTLFTGIFIEEWAGLVEVKDFSVTPSLKFKLFNQEIVIYFKDIVTASLDVYFSVGGNKERVWCGAAANPEGIFVSFMINVNPFKDIPIIKDWDFNANGRMHAFIVTDTNNSSTSNNNKIDIANDIVNLSALLTRFRNAVTEIINEMGQDLADDVLLSLKELKNELFSFNQMLTTVHESNDMKLIVEAIGNIWKSFKEDLKKKGQDILDLLEYNKSFVARNISRFIENEESIIGYKIDILISKARNQIFTLITKHSGFGIKFSVDLNLMKLRFGRVDIEMVYSVDRLGECSQFQKVYELLKGEPSVKFLGKVTLGIKLGYFFTSEVGSTIRIAFSITSFKYVLKYSLYVDVFGIKRTTEITISENKMKIELEGSLWNVFFARLTMVSPLDKDWYDSTFAVTGEEANKRLNFAKDKLNDAQVSLSRAQDKLSFAQNEVRKLNGAFDSAVTSMDKAKVKLEAAKVPFEKALEVLNRAQKNIDYLCKIRDCPGICVPGLKWATCRGWWGKRYSCLKLTNCMIRLPDVLCNLANIACFAVRAIAYAALEAAKIFVRIPMLAFDAAKALVSAAQFVVDKSRVVLLLAEGVLEVAKFGLEIVKGSLEIAKVGLETIKFILGAALHVFDLIIRYGLQSLLDVRKCKFELELSTSDRPTFEVSCQVKAFGLNWHTLSFEYDFRHPLISMLRMAKSTVVSLLDNLGGTIGKRKKRDVSYQTMANIHHILHLYKRASTNKSATIDYKTYYANSSSHSFSKNIPEFQNRIEYFRHSCLHSYVYTHF</sequence>
<proteinExistence type="predicted"/>
<dbReference type="PROSITE" id="PS01186">
    <property type="entry name" value="EGF_2"/>
    <property type="match status" value="6"/>
</dbReference>
<keyword evidence="6 8" id="KW-1015">Disulfide bond</keyword>
<dbReference type="PROSITE" id="PS01187">
    <property type="entry name" value="EGF_CA"/>
    <property type="match status" value="3"/>
</dbReference>
<dbReference type="InterPro" id="IPR052080">
    <property type="entry name" value="vWF_C/EGF_Fibrillin"/>
</dbReference>
<reference evidence="11" key="1">
    <citation type="submission" date="2021-03" db="EMBL/GenBank/DDBJ databases">
        <authorList>
            <person name="Bekaert M."/>
        </authorList>
    </citation>
    <scope>NUCLEOTIDE SEQUENCE</scope>
</reference>
<dbReference type="PANTHER" id="PTHR47333">
    <property type="entry name" value="VON WILLEBRAND FACTOR C AND EGF DOMAIN-CONTAINING PROTEIN"/>
    <property type="match status" value="1"/>
</dbReference>
<dbReference type="Pfam" id="PF14670">
    <property type="entry name" value="FXa_inhibition"/>
    <property type="match status" value="3"/>
</dbReference>
<dbReference type="SUPFAM" id="SSF57196">
    <property type="entry name" value="EGF/Laminin"/>
    <property type="match status" value="1"/>
</dbReference>
<evidence type="ECO:0000256" key="2">
    <source>
        <dbReference type="ARBA" id="ARBA00022525"/>
    </source>
</evidence>
<dbReference type="FunFam" id="2.10.25.10:FF:000037">
    <property type="entry name" value="Signal peptide, CUB domain and EGF-like domain-containing 2"/>
    <property type="match status" value="1"/>
</dbReference>
<protein>
    <submittedName>
        <fullName evidence="11">Multiple epidermal growth factor-like domains protein 6,Fibrillin-1,Mucin-like protein,Matrilin-2,Fibulin-5</fullName>
    </submittedName>
</protein>
<feature type="disulfide bond" evidence="8">
    <location>
        <begin position="230"/>
        <end position="239"/>
    </location>
</feature>
<accession>A0A8S3RTK9</accession>
<dbReference type="InterPro" id="IPR009030">
    <property type="entry name" value="Growth_fac_rcpt_cys_sf"/>
</dbReference>
<dbReference type="Gene3D" id="2.10.25.10">
    <property type="entry name" value="Laminin"/>
    <property type="match status" value="6"/>
</dbReference>
<dbReference type="Pfam" id="PF07645">
    <property type="entry name" value="EGF_CA"/>
    <property type="match status" value="2"/>
</dbReference>
<evidence type="ECO:0000256" key="7">
    <source>
        <dbReference type="ARBA" id="ARBA00023180"/>
    </source>
</evidence>
<dbReference type="PROSITE" id="PS00010">
    <property type="entry name" value="ASX_HYDROXYL"/>
    <property type="match status" value="3"/>
</dbReference>
<dbReference type="InterPro" id="IPR049883">
    <property type="entry name" value="NOTCH1_EGF-like"/>
</dbReference>
<evidence type="ECO:0000256" key="1">
    <source>
        <dbReference type="ARBA" id="ARBA00004613"/>
    </source>
</evidence>
<dbReference type="GO" id="GO:0005509">
    <property type="term" value="F:calcium ion binding"/>
    <property type="evidence" value="ECO:0007669"/>
    <property type="project" value="InterPro"/>
</dbReference>
<name>A0A8S3RTK9_MYTED</name>
<dbReference type="Gene3D" id="1.20.120.330">
    <property type="entry name" value="Nucleotidyltransferases domain 2"/>
    <property type="match status" value="1"/>
</dbReference>
<dbReference type="EMBL" id="CAJPWZ010001220">
    <property type="protein sequence ID" value="CAG2210106.1"/>
    <property type="molecule type" value="Genomic_DNA"/>
</dbReference>
<comment type="caution">
    <text evidence="11">The sequence shown here is derived from an EMBL/GenBank/DDBJ whole genome shotgun (WGS) entry which is preliminary data.</text>
</comment>
<keyword evidence="5" id="KW-0677">Repeat</keyword>
<feature type="domain" description="EGF-like" evidence="10">
    <location>
        <begin position="204"/>
        <end position="240"/>
    </location>
</feature>
<evidence type="ECO:0000313" key="11">
    <source>
        <dbReference type="EMBL" id="CAG2210106.1"/>
    </source>
</evidence>
<feature type="disulfide bond" evidence="8">
    <location>
        <begin position="168"/>
        <end position="178"/>
    </location>
</feature>
<keyword evidence="12" id="KW-1185">Reference proteome</keyword>
<dbReference type="PANTHER" id="PTHR47333:SF4">
    <property type="entry name" value="EGF-LIKE DOMAIN-CONTAINING PROTEIN"/>
    <property type="match status" value="1"/>
</dbReference>